<protein>
    <submittedName>
        <fullName evidence="2">Uncharacterized protein</fullName>
    </submittedName>
</protein>
<keyword evidence="1" id="KW-0812">Transmembrane</keyword>
<dbReference type="Proteomes" id="UP000807469">
    <property type="component" value="Unassembled WGS sequence"/>
</dbReference>
<accession>A0A9P5YZ33</accession>
<gene>
    <name evidence="2" type="ORF">BDN70DRAFT_115367</name>
</gene>
<feature type="transmembrane region" description="Helical" evidence="1">
    <location>
        <begin position="21"/>
        <end position="37"/>
    </location>
</feature>
<dbReference type="EMBL" id="MU155265">
    <property type="protein sequence ID" value="KAF9477300.1"/>
    <property type="molecule type" value="Genomic_DNA"/>
</dbReference>
<comment type="caution">
    <text evidence="2">The sequence shown here is derived from an EMBL/GenBank/DDBJ whole genome shotgun (WGS) entry which is preliminary data.</text>
</comment>
<evidence type="ECO:0000313" key="3">
    <source>
        <dbReference type="Proteomes" id="UP000807469"/>
    </source>
</evidence>
<proteinExistence type="predicted"/>
<evidence type="ECO:0000256" key="1">
    <source>
        <dbReference type="SAM" id="Phobius"/>
    </source>
</evidence>
<dbReference type="AlphaFoldDB" id="A0A9P5YZ33"/>
<keyword evidence="1" id="KW-0472">Membrane</keyword>
<sequence>MSSRTSLLRANSYNLAHHQRHARFLLLTLLFFFFPWMGGYPELIVMSSYCLIFTIFDRGKVQRHCPLVEILWPPASDHYTSLCIDAYQPREGMYHLYTTMSLRR</sequence>
<keyword evidence="1" id="KW-1133">Transmembrane helix</keyword>
<evidence type="ECO:0000313" key="2">
    <source>
        <dbReference type="EMBL" id="KAF9477300.1"/>
    </source>
</evidence>
<keyword evidence="3" id="KW-1185">Reference proteome</keyword>
<reference evidence="2" key="1">
    <citation type="submission" date="2020-11" db="EMBL/GenBank/DDBJ databases">
        <authorList>
            <consortium name="DOE Joint Genome Institute"/>
            <person name="Ahrendt S."/>
            <person name="Riley R."/>
            <person name="Andreopoulos W."/>
            <person name="Labutti K."/>
            <person name="Pangilinan J."/>
            <person name="Ruiz-Duenas F.J."/>
            <person name="Barrasa J.M."/>
            <person name="Sanchez-Garcia M."/>
            <person name="Camarero S."/>
            <person name="Miyauchi S."/>
            <person name="Serrano A."/>
            <person name="Linde D."/>
            <person name="Babiker R."/>
            <person name="Drula E."/>
            <person name="Ayuso-Fernandez I."/>
            <person name="Pacheco R."/>
            <person name="Padilla G."/>
            <person name="Ferreira P."/>
            <person name="Barriuso J."/>
            <person name="Kellner H."/>
            <person name="Castanera R."/>
            <person name="Alfaro M."/>
            <person name="Ramirez L."/>
            <person name="Pisabarro A.G."/>
            <person name="Kuo A."/>
            <person name="Tritt A."/>
            <person name="Lipzen A."/>
            <person name="He G."/>
            <person name="Yan M."/>
            <person name="Ng V."/>
            <person name="Cullen D."/>
            <person name="Martin F."/>
            <person name="Rosso M.-N."/>
            <person name="Henrissat B."/>
            <person name="Hibbett D."/>
            <person name="Martinez A.T."/>
            <person name="Grigoriev I.V."/>
        </authorList>
    </citation>
    <scope>NUCLEOTIDE SEQUENCE</scope>
    <source>
        <strain evidence="2">CIRM-BRFM 674</strain>
    </source>
</reference>
<organism evidence="2 3">
    <name type="scientific">Pholiota conissans</name>
    <dbReference type="NCBI Taxonomy" id="109636"/>
    <lineage>
        <taxon>Eukaryota</taxon>
        <taxon>Fungi</taxon>
        <taxon>Dikarya</taxon>
        <taxon>Basidiomycota</taxon>
        <taxon>Agaricomycotina</taxon>
        <taxon>Agaricomycetes</taxon>
        <taxon>Agaricomycetidae</taxon>
        <taxon>Agaricales</taxon>
        <taxon>Agaricineae</taxon>
        <taxon>Strophariaceae</taxon>
        <taxon>Pholiota</taxon>
    </lineage>
</organism>
<name>A0A9P5YZ33_9AGAR</name>